<dbReference type="GO" id="GO:0009002">
    <property type="term" value="F:serine-type D-Ala-D-Ala carboxypeptidase activity"/>
    <property type="evidence" value="ECO:0007669"/>
    <property type="project" value="UniProtKB-EC"/>
</dbReference>
<keyword evidence="3" id="KW-0472">Membrane</keyword>
<dbReference type="NCBIfam" id="TIGR00666">
    <property type="entry name" value="PBP4"/>
    <property type="match status" value="1"/>
</dbReference>
<protein>
    <submittedName>
        <fullName evidence="4">D-alanyl-D-alanine carboxypeptidase/D-alanyl-D-alanine-endopeptidase</fullName>
        <ecNumber evidence="4">3.4.16.4</ecNumber>
    </submittedName>
</protein>
<dbReference type="InterPro" id="IPR000667">
    <property type="entry name" value="Peptidase_S13"/>
</dbReference>
<name>A0A3A5H9K6_9ACTN</name>
<comment type="similarity">
    <text evidence="1">Belongs to the peptidase S13 family.</text>
</comment>
<evidence type="ECO:0000256" key="3">
    <source>
        <dbReference type="SAM" id="Phobius"/>
    </source>
</evidence>
<feature type="transmembrane region" description="Helical" evidence="3">
    <location>
        <begin position="32"/>
        <end position="50"/>
    </location>
</feature>
<dbReference type="EC" id="3.4.16.4" evidence="4"/>
<accession>A0A3A5H9K6</accession>
<proteinExistence type="inferred from homology"/>
<dbReference type="EMBL" id="QYRP01000002">
    <property type="protein sequence ID" value="RJS46075.1"/>
    <property type="molecule type" value="Genomic_DNA"/>
</dbReference>
<dbReference type="GO" id="GO:0006508">
    <property type="term" value="P:proteolysis"/>
    <property type="evidence" value="ECO:0007669"/>
    <property type="project" value="InterPro"/>
</dbReference>
<dbReference type="Pfam" id="PF02113">
    <property type="entry name" value="Peptidase_S13"/>
    <property type="match status" value="2"/>
</dbReference>
<keyword evidence="5" id="KW-1185">Reference proteome</keyword>
<keyword evidence="2 4" id="KW-0378">Hydrolase</keyword>
<dbReference type="PANTHER" id="PTHR30023">
    <property type="entry name" value="D-ALANYL-D-ALANINE CARBOXYPEPTIDASE"/>
    <property type="match status" value="1"/>
</dbReference>
<dbReference type="InterPro" id="IPR012338">
    <property type="entry name" value="Beta-lactam/transpept-like"/>
</dbReference>
<dbReference type="PANTHER" id="PTHR30023:SF0">
    <property type="entry name" value="PENICILLIN-SENSITIVE CARBOXYPEPTIDASE A"/>
    <property type="match status" value="1"/>
</dbReference>
<keyword evidence="3" id="KW-0812">Transmembrane</keyword>
<evidence type="ECO:0000313" key="5">
    <source>
        <dbReference type="Proteomes" id="UP000276542"/>
    </source>
</evidence>
<comment type="caution">
    <text evidence="4">The sequence shown here is derived from an EMBL/GenBank/DDBJ whole genome shotgun (WGS) entry which is preliminary data.</text>
</comment>
<evidence type="ECO:0000256" key="2">
    <source>
        <dbReference type="ARBA" id="ARBA00022801"/>
    </source>
</evidence>
<keyword evidence="3" id="KW-1133">Transmembrane helix</keyword>
<keyword evidence="4" id="KW-0121">Carboxypeptidase</keyword>
<dbReference type="GO" id="GO:0000270">
    <property type="term" value="P:peptidoglycan metabolic process"/>
    <property type="evidence" value="ECO:0007669"/>
    <property type="project" value="TreeGrafter"/>
</dbReference>
<dbReference type="Gene3D" id="3.50.80.20">
    <property type="entry name" value="D-Ala-D-Ala carboxypeptidase C, peptidase S13"/>
    <property type="match status" value="1"/>
</dbReference>
<dbReference type="SUPFAM" id="SSF56601">
    <property type="entry name" value="beta-lactamase/transpeptidase-like"/>
    <property type="match status" value="1"/>
</dbReference>
<dbReference type="AlphaFoldDB" id="A0A3A5H9K6"/>
<dbReference type="PRINTS" id="PR00922">
    <property type="entry name" value="DADACBPTASE3"/>
</dbReference>
<sequence>MAHNGPSCALERTVLVPRDDSDHSRRLSRTGAWGPVLLVLVVLLGAFGSFQYDVPRRLGWGERAGAPEAIAPPAGLDLPSFAAPSPVADPLVPTTADPAAIKAVLSPVLRDRHLGRHVVAAVADATGRIIFRGGTAGGSPAATPASTIKLVTAVAALEEMGPDHTFRTKVVSGAPGQLVLVGGGDPYLAAKPVAPDDHTPAPADLRTLAASTAAALRTAGTTTVSLGYDDSLFTGPRLHPSWPASNTAEGVVAPITALWADQGAQPDGTGVVEDPSLRAAQVFAQALKRSGIRVTGAPRRTQAPAGATEVAGVDSARLDEIVANVIAISDNDGAEVLAHHVGIAEGFGGSYKGGVQGVGAVISRLGHPFQPGDVVLDGSGLSHDNRLTADTLLGMLALGADPARPELRTVVTALPVAGFTGSLAERYEKGPVGGRGRVAAKTGTLLGVHSLAGVATPQDGATLFFVFLADEVPLEDTLAARDALDVLSSTLGACICS</sequence>
<evidence type="ECO:0000256" key="1">
    <source>
        <dbReference type="ARBA" id="ARBA00006096"/>
    </source>
</evidence>
<keyword evidence="4" id="KW-0645">Protease</keyword>
<evidence type="ECO:0000313" key="4">
    <source>
        <dbReference type="EMBL" id="RJS46075.1"/>
    </source>
</evidence>
<reference evidence="5" key="1">
    <citation type="submission" date="2018-09" db="EMBL/GenBank/DDBJ databases">
        <authorList>
            <person name="Zhu H."/>
        </authorList>
    </citation>
    <scope>NUCLEOTIDE SEQUENCE [LARGE SCALE GENOMIC DNA]</scope>
    <source>
        <strain evidence="5">K1W22B-1</strain>
    </source>
</reference>
<organism evidence="4 5">
    <name type="scientific">Nocardioides cavernaquae</name>
    <dbReference type="NCBI Taxonomy" id="2321396"/>
    <lineage>
        <taxon>Bacteria</taxon>
        <taxon>Bacillati</taxon>
        <taxon>Actinomycetota</taxon>
        <taxon>Actinomycetes</taxon>
        <taxon>Propionibacteriales</taxon>
        <taxon>Nocardioidaceae</taxon>
        <taxon>Nocardioides</taxon>
    </lineage>
</organism>
<gene>
    <name evidence="4" type="primary">dacB</name>
    <name evidence="4" type="ORF">D4739_07490</name>
</gene>
<dbReference type="Proteomes" id="UP000276542">
    <property type="component" value="Unassembled WGS sequence"/>
</dbReference>
<dbReference type="Gene3D" id="3.40.710.10">
    <property type="entry name" value="DD-peptidase/beta-lactamase superfamily"/>
    <property type="match status" value="1"/>
</dbReference>